<comment type="caution">
    <text evidence="2">The sequence shown here is derived from an EMBL/GenBank/DDBJ whole genome shotgun (WGS) entry which is preliminary data.</text>
</comment>
<proteinExistence type="predicted"/>
<protein>
    <submittedName>
        <fullName evidence="2">Uncharacterized protein</fullName>
    </submittedName>
</protein>
<dbReference type="AlphaFoldDB" id="A0AAD7INC9"/>
<name>A0AAD7INC9_9AGAR</name>
<reference evidence="2" key="1">
    <citation type="submission" date="2023-03" db="EMBL/GenBank/DDBJ databases">
        <title>Massive genome expansion in bonnet fungi (Mycena s.s.) driven by repeated elements and novel gene families across ecological guilds.</title>
        <authorList>
            <consortium name="Lawrence Berkeley National Laboratory"/>
            <person name="Harder C.B."/>
            <person name="Miyauchi S."/>
            <person name="Viragh M."/>
            <person name="Kuo A."/>
            <person name="Thoen E."/>
            <person name="Andreopoulos B."/>
            <person name="Lu D."/>
            <person name="Skrede I."/>
            <person name="Drula E."/>
            <person name="Henrissat B."/>
            <person name="Morin E."/>
            <person name="Kohler A."/>
            <person name="Barry K."/>
            <person name="LaButti K."/>
            <person name="Morin E."/>
            <person name="Salamov A."/>
            <person name="Lipzen A."/>
            <person name="Mereny Z."/>
            <person name="Hegedus B."/>
            <person name="Baldrian P."/>
            <person name="Stursova M."/>
            <person name="Weitz H."/>
            <person name="Taylor A."/>
            <person name="Grigoriev I.V."/>
            <person name="Nagy L.G."/>
            <person name="Martin F."/>
            <person name="Kauserud H."/>
        </authorList>
    </citation>
    <scope>NUCLEOTIDE SEQUENCE</scope>
    <source>
        <strain evidence="2">CBHHK188m</strain>
    </source>
</reference>
<dbReference type="EMBL" id="JARJLG010000104">
    <property type="protein sequence ID" value="KAJ7745239.1"/>
    <property type="molecule type" value="Genomic_DNA"/>
</dbReference>
<evidence type="ECO:0000313" key="3">
    <source>
        <dbReference type="Proteomes" id="UP001215280"/>
    </source>
</evidence>
<accession>A0AAD7INC9</accession>
<gene>
    <name evidence="2" type="ORF">DFH07DRAFT_963462</name>
</gene>
<keyword evidence="3" id="KW-1185">Reference proteome</keyword>
<organism evidence="2 3">
    <name type="scientific">Mycena maculata</name>
    <dbReference type="NCBI Taxonomy" id="230809"/>
    <lineage>
        <taxon>Eukaryota</taxon>
        <taxon>Fungi</taxon>
        <taxon>Dikarya</taxon>
        <taxon>Basidiomycota</taxon>
        <taxon>Agaricomycotina</taxon>
        <taxon>Agaricomycetes</taxon>
        <taxon>Agaricomycetidae</taxon>
        <taxon>Agaricales</taxon>
        <taxon>Marasmiineae</taxon>
        <taxon>Mycenaceae</taxon>
        <taxon>Mycena</taxon>
    </lineage>
</organism>
<evidence type="ECO:0000256" key="1">
    <source>
        <dbReference type="SAM" id="MobiDB-lite"/>
    </source>
</evidence>
<evidence type="ECO:0000313" key="2">
    <source>
        <dbReference type="EMBL" id="KAJ7745239.1"/>
    </source>
</evidence>
<feature type="region of interest" description="Disordered" evidence="1">
    <location>
        <begin position="367"/>
        <end position="413"/>
    </location>
</feature>
<feature type="compositionally biased region" description="Polar residues" evidence="1">
    <location>
        <begin position="540"/>
        <end position="549"/>
    </location>
</feature>
<feature type="region of interest" description="Disordered" evidence="1">
    <location>
        <begin position="530"/>
        <end position="553"/>
    </location>
</feature>
<sequence>MPSSNESASSGCSAFCHPRPAPPTPISRSATPEGFVVPRIPPSDDPLIISHDAHGHRQLPRVSNSPLSVEDARVKKLIEYQSVIRPKCSSCAEMAIEYSFSEAGIPCPSCAVLGIPDCDWVDPFLLMENLQSCRNRYLRDERDILVKAVEENRLSPSLFEREFNRMQDWFYSGAQGTISRFMINSRATCDLAIRGYRSLAASSVDISMLSRVLSLGAETQIHPLELQVIAEPISSCLSQAGEDVVRKLFKTIRATRYEDPVDQDAFLTASAKTLLSFRPQVTSFATVPALAECVFNLRSMMHSNNSRIPTPISETFIHIQDFAGEIIRKRQLIRERKHAQIDRIRADEGAAARNERQIALEHANRVNSDKAMCSPDEDAVSIPSTTDESGGEDPPPKNPPASPIAVDLTNNPANHQACHLSPLHELQDCLRSLSLNTAQPSSRCSPSSQSPSLPDLVPDFTLQRCNLPVKGGGWERGRTKARNHKHNFSKAASIIQCHSLQIVPRPFGLPPNRPKHNFVDDWLVSKPNSTASRASKRRYTGNSSHFNNPNHHRRPVRKNIKHCYHCWATDHLIALCPLREIID</sequence>
<dbReference type="Proteomes" id="UP001215280">
    <property type="component" value="Unassembled WGS sequence"/>
</dbReference>